<proteinExistence type="predicted"/>
<name>A0A0C9TLV3_SPHS4</name>
<dbReference type="Proteomes" id="UP000054279">
    <property type="component" value="Unassembled WGS sequence"/>
</dbReference>
<dbReference type="PROSITE" id="PS00290">
    <property type="entry name" value="IG_MHC"/>
    <property type="match status" value="1"/>
</dbReference>
<dbReference type="InterPro" id="IPR003006">
    <property type="entry name" value="Ig/MHC_CS"/>
</dbReference>
<organism evidence="2 3">
    <name type="scientific">Sphaerobolus stellatus (strain SS14)</name>
    <dbReference type="NCBI Taxonomy" id="990650"/>
    <lineage>
        <taxon>Eukaryota</taxon>
        <taxon>Fungi</taxon>
        <taxon>Dikarya</taxon>
        <taxon>Basidiomycota</taxon>
        <taxon>Agaricomycotina</taxon>
        <taxon>Agaricomycetes</taxon>
        <taxon>Phallomycetidae</taxon>
        <taxon>Geastrales</taxon>
        <taxon>Sphaerobolaceae</taxon>
        <taxon>Sphaerobolus</taxon>
    </lineage>
</organism>
<dbReference type="EMBL" id="KN837253">
    <property type="protein sequence ID" value="KIJ30873.1"/>
    <property type="molecule type" value="Genomic_DNA"/>
</dbReference>
<keyword evidence="3" id="KW-1185">Reference proteome</keyword>
<dbReference type="InterPro" id="IPR038765">
    <property type="entry name" value="Papain-like_cys_pep_sf"/>
</dbReference>
<evidence type="ECO:0000313" key="3">
    <source>
        <dbReference type="Proteomes" id="UP000054279"/>
    </source>
</evidence>
<dbReference type="AlphaFoldDB" id="A0A0C9TLV3"/>
<evidence type="ECO:0008006" key="4">
    <source>
        <dbReference type="Google" id="ProtNLM"/>
    </source>
</evidence>
<feature type="region of interest" description="Disordered" evidence="1">
    <location>
        <begin position="241"/>
        <end position="276"/>
    </location>
</feature>
<dbReference type="OrthoDB" id="2757033at2759"/>
<protein>
    <recommendedName>
        <fullName evidence="4">Ubiquitin-like protease family profile domain-containing protein</fullName>
    </recommendedName>
</protein>
<accession>A0A0C9TLV3</accession>
<reference evidence="2 3" key="1">
    <citation type="submission" date="2014-06" db="EMBL/GenBank/DDBJ databases">
        <title>Evolutionary Origins and Diversification of the Mycorrhizal Mutualists.</title>
        <authorList>
            <consortium name="DOE Joint Genome Institute"/>
            <consortium name="Mycorrhizal Genomics Consortium"/>
            <person name="Kohler A."/>
            <person name="Kuo A."/>
            <person name="Nagy L.G."/>
            <person name="Floudas D."/>
            <person name="Copeland A."/>
            <person name="Barry K.W."/>
            <person name="Cichocki N."/>
            <person name="Veneault-Fourrey C."/>
            <person name="LaButti K."/>
            <person name="Lindquist E.A."/>
            <person name="Lipzen A."/>
            <person name="Lundell T."/>
            <person name="Morin E."/>
            <person name="Murat C."/>
            <person name="Riley R."/>
            <person name="Ohm R."/>
            <person name="Sun H."/>
            <person name="Tunlid A."/>
            <person name="Henrissat B."/>
            <person name="Grigoriev I.V."/>
            <person name="Hibbett D.S."/>
            <person name="Martin F."/>
        </authorList>
    </citation>
    <scope>NUCLEOTIDE SEQUENCE [LARGE SCALE GENOMIC DNA]</scope>
    <source>
        <strain evidence="2 3">SS14</strain>
    </source>
</reference>
<evidence type="ECO:0000313" key="2">
    <source>
        <dbReference type="EMBL" id="KIJ30873.1"/>
    </source>
</evidence>
<gene>
    <name evidence="2" type="ORF">M422DRAFT_267587</name>
</gene>
<dbReference type="Gene3D" id="3.40.395.10">
    <property type="entry name" value="Adenoviral Proteinase, Chain A"/>
    <property type="match status" value="1"/>
</dbReference>
<evidence type="ECO:0000256" key="1">
    <source>
        <dbReference type="SAM" id="MobiDB-lite"/>
    </source>
</evidence>
<dbReference type="HOGENOM" id="CLU_644311_0_0_1"/>
<dbReference type="SUPFAM" id="SSF54001">
    <property type="entry name" value="Cysteine proteinases"/>
    <property type="match status" value="1"/>
</dbReference>
<sequence length="426" mass="47173">MSACSCLAQRWYHRHGYVFDTYTLENREREYNIRGSVTQVLTTHSRSIKALVASRPELLFPAHTSNDWLAFQIDFKAKSIAYGDSFYPSPGAPSPTMKGLQLWLKTEFGREFEMKDNTLNIGIQSDSHSCGICTTNAIAHAVLGDALWKNHEADMFRMQLYLDLVNQIAITACGSSGVIVADLPLNPSSKSMPSYSQNVSIALQPSPSISGLTVMDIDEDEFTCTVVHPFFTGHLTLDLKASHSKPMPPSSPQRKKSKKEVQPTNGNSVSDGAGPVGISRSVRYALKDKEEVKRGRVDEVRLKRFKETIFEKDPKAKFDITNIWRVRCGMCSKWHSAKPDYQPSRILEHITKSSNGRSSQKITPSNTLVKMAQTGMIKFMTKPVASEVKSLPCSGLTAKLDAKIKAYLRRSGAQGGGSQSLTSLTK</sequence>